<proteinExistence type="predicted"/>
<feature type="transmembrane region" description="Helical" evidence="1">
    <location>
        <begin position="21"/>
        <end position="42"/>
    </location>
</feature>
<accession>A0A1I5D8X3</accession>
<evidence type="ECO:0000256" key="1">
    <source>
        <dbReference type="SAM" id="Phobius"/>
    </source>
</evidence>
<dbReference type="AlphaFoldDB" id="A0A1I5D8X3"/>
<name>A0A1I5D8X3_CHROL</name>
<evidence type="ECO:0000313" key="2">
    <source>
        <dbReference type="EMBL" id="SFN95271.1"/>
    </source>
</evidence>
<protein>
    <submittedName>
        <fullName evidence="2">Uncharacterized protein</fullName>
    </submittedName>
</protein>
<evidence type="ECO:0000313" key="3">
    <source>
        <dbReference type="Proteomes" id="UP000198769"/>
    </source>
</evidence>
<organism evidence="2 3">
    <name type="scientific">Chryseobacterium oleae</name>
    <dbReference type="NCBI Taxonomy" id="491207"/>
    <lineage>
        <taxon>Bacteria</taxon>
        <taxon>Pseudomonadati</taxon>
        <taxon>Bacteroidota</taxon>
        <taxon>Flavobacteriia</taxon>
        <taxon>Flavobacteriales</taxon>
        <taxon>Weeksellaceae</taxon>
        <taxon>Chryseobacterium group</taxon>
        <taxon>Chryseobacterium</taxon>
    </lineage>
</organism>
<gene>
    <name evidence="2" type="ORF">SAMN05421594_4856</name>
</gene>
<keyword evidence="1" id="KW-1133">Transmembrane helix</keyword>
<keyword evidence="1" id="KW-0812">Transmembrane</keyword>
<dbReference type="EMBL" id="FOVD01000012">
    <property type="protein sequence ID" value="SFN95271.1"/>
    <property type="molecule type" value="Genomic_DNA"/>
</dbReference>
<keyword evidence="3" id="KW-1185">Reference proteome</keyword>
<dbReference type="Proteomes" id="UP000198769">
    <property type="component" value="Unassembled WGS sequence"/>
</dbReference>
<sequence length="159" mass="18778">MYAESVFRLRFFIFVCMNTDISFFIGGIILAFVLINLLLYFYHRHRRVIFFKYIHDRDYTLVENIETNIESYSKMSSKLTYFKAKVVFLDDEIFIIHFNGPILQLSSSPEIFPSVFPRFITSRKEIHNDILKITGDTAIGNFKISLNFKNKNIDLHSVI</sequence>
<reference evidence="3" key="1">
    <citation type="submission" date="2016-10" db="EMBL/GenBank/DDBJ databases">
        <authorList>
            <person name="Varghese N."/>
            <person name="Submissions S."/>
        </authorList>
    </citation>
    <scope>NUCLEOTIDE SEQUENCE [LARGE SCALE GENOMIC DNA]</scope>
    <source>
        <strain evidence="3">DSM 25575</strain>
    </source>
</reference>
<keyword evidence="1" id="KW-0472">Membrane</keyword>